<comment type="caution">
    <text evidence="2">The sequence shown here is derived from an EMBL/GenBank/DDBJ whole genome shotgun (WGS) entry which is preliminary data.</text>
</comment>
<evidence type="ECO:0000256" key="1">
    <source>
        <dbReference type="SAM" id="SignalP"/>
    </source>
</evidence>
<gene>
    <name evidence="2" type="ORF">WMY93_000037</name>
</gene>
<name>A0AAW0Q3X4_9GOBI</name>
<dbReference type="AlphaFoldDB" id="A0AAW0Q3X4"/>
<feature type="chain" id="PRO_5043654077" evidence="1">
    <location>
        <begin position="20"/>
        <end position="151"/>
    </location>
</feature>
<evidence type="ECO:0000313" key="2">
    <source>
        <dbReference type="EMBL" id="KAK7944309.1"/>
    </source>
</evidence>
<feature type="signal peptide" evidence="1">
    <location>
        <begin position="1"/>
        <end position="19"/>
    </location>
</feature>
<evidence type="ECO:0000313" key="3">
    <source>
        <dbReference type="Proteomes" id="UP001460270"/>
    </source>
</evidence>
<proteinExistence type="predicted"/>
<keyword evidence="3" id="KW-1185">Reference proteome</keyword>
<organism evidence="2 3">
    <name type="scientific">Mugilogobius chulae</name>
    <name type="common">yellowstripe goby</name>
    <dbReference type="NCBI Taxonomy" id="88201"/>
    <lineage>
        <taxon>Eukaryota</taxon>
        <taxon>Metazoa</taxon>
        <taxon>Chordata</taxon>
        <taxon>Craniata</taxon>
        <taxon>Vertebrata</taxon>
        <taxon>Euteleostomi</taxon>
        <taxon>Actinopterygii</taxon>
        <taxon>Neopterygii</taxon>
        <taxon>Teleostei</taxon>
        <taxon>Neoteleostei</taxon>
        <taxon>Acanthomorphata</taxon>
        <taxon>Gobiaria</taxon>
        <taxon>Gobiiformes</taxon>
        <taxon>Gobioidei</taxon>
        <taxon>Gobiidae</taxon>
        <taxon>Gobionellinae</taxon>
        <taxon>Mugilogobius</taxon>
    </lineage>
</organism>
<dbReference type="EMBL" id="JBBPFD010000001">
    <property type="protein sequence ID" value="KAK7944309.1"/>
    <property type="molecule type" value="Genomic_DNA"/>
</dbReference>
<protein>
    <submittedName>
        <fullName evidence="2">Uncharacterized protein</fullName>
    </submittedName>
</protein>
<accession>A0AAW0Q3X4</accession>
<sequence length="151" mass="16300">MRRSCLLLCSLSLLRISSALVQNLQLDQSPGGARLVHQPFLSDADVERAPASISMDLPEEPIEDHFLLDTGSTMRTRALLCSSRDAPCEVPDAVFSTSSRVWRFPNCRAATRVTSATAASSMPSATVDEWVTPVRLAAAPETLDSEAKGLL</sequence>
<dbReference type="Proteomes" id="UP001460270">
    <property type="component" value="Unassembled WGS sequence"/>
</dbReference>
<reference evidence="3" key="1">
    <citation type="submission" date="2024-04" db="EMBL/GenBank/DDBJ databases">
        <title>Salinicola lusitanus LLJ914,a marine bacterium isolated from the Okinawa Trough.</title>
        <authorList>
            <person name="Li J."/>
        </authorList>
    </citation>
    <scope>NUCLEOTIDE SEQUENCE [LARGE SCALE GENOMIC DNA]</scope>
</reference>
<keyword evidence="1" id="KW-0732">Signal</keyword>